<evidence type="ECO:0000256" key="1">
    <source>
        <dbReference type="SAM" id="Phobius"/>
    </source>
</evidence>
<dbReference type="RefSeq" id="WP_281269266.1">
    <property type="nucleotide sequence ID" value="NZ_CAKZQT010000007.1"/>
</dbReference>
<feature type="transmembrane region" description="Helical" evidence="1">
    <location>
        <begin position="16"/>
        <end position="38"/>
    </location>
</feature>
<dbReference type="AlphaFoldDB" id="A0A318EK51"/>
<gene>
    <name evidence="2" type="ORF">C8D93_101317</name>
</gene>
<protein>
    <submittedName>
        <fullName evidence="2">Uncharacterized protein</fullName>
    </submittedName>
</protein>
<dbReference type="EMBL" id="QICN01000001">
    <property type="protein sequence ID" value="PXV71272.1"/>
    <property type="molecule type" value="Genomic_DNA"/>
</dbReference>
<proteinExistence type="predicted"/>
<keyword evidence="1" id="KW-1133">Transmembrane helix</keyword>
<name>A0A318EK51_9GAMM</name>
<keyword evidence="1" id="KW-0812">Transmembrane</keyword>
<sequence length="44" mass="5347">MSGHSVSEQDRRRKKAMIVFQILIYSWIFGTFLVQMYLYSKSDW</sequence>
<reference evidence="2 3" key="1">
    <citation type="submission" date="2018-04" db="EMBL/GenBank/DDBJ databases">
        <title>Genomic Encyclopedia of Type Strains, Phase IV (KMG-IV): sequencing the most valuable type-strain genomes for metagenomic binning, comparative biology and taxonomic classification.</title>
        <authorList>
            <person name="Goeker M."/>
        </authorList>
    </citation>
    <scope>NUCLEOTIDE SEQUENCE [LARGE SCALE GENOMIC DNA]</scope>
    <source>
        <strain evidence="2 3">DSM 104150</strain>
    </source>
</reference>
<keyword evidence="1" id="KW-0472">Membrane</keyword>
<evidence type="ECO:0000313" key="2">
    <source>
        <dbReference type="EMBL" id="PXV71272.1"/>
    </source>
</evidence>
<dbReference type="Proteomes" id="UP000248330">
    <property type="component" value="Unassembled WGS sequence"/>
</dbReference>
<organism evidence="2 3">
    <name type="scientific">Sinimarinibacterium flocculans</name>
    <dbReference type="NCBI Taxonomy" id="985250"/>
    <lineage>
        <taxon>Bacteria</taxon>
        <taxon>Pseudomonadati</taxon>
        <taxon>Pseudomonadota</taxon>
        <taxon>Gammaproteobacteria</taxon>
        <taxon>Nevskiales</taxon>
        <taxon>Nevskiaceae</taxon>
        <taxon>Sinimarinibacterium</taxon>
    </lineage>
</organism>
<accession>A0A318EK51</accession>
<comment type="caution">
    <text evidence="2">The sequence shown here is derived from an EMBL/GenBank/DDBJ whole genome shotgun (WGS) entry which is preliminary data.</text>
</comment>
<evidence type="ECO:0000313" key="3">
    <source>
        <dbReference type="Proteomes" id="UP000248330"/>
    </source>
</evidence>
<keyword evidence="3" id="KW-1185">Reference proteome</keyword>